<dbReference type="RefSeq" id="WP_184155753.1">
    <property type="nucleotide sequence ID" value="NZ_JACHKA010000001.1"/>
</dbReference>
<protein>
    <submittedName>
        <fullName evidence="4">Uncharacterized protein (TIGR02217 family)</fullName>
    </submittedName>
</protein>
<dbReference type="EMBL" id="JACHKA010000001">
    <property type="protein sequence ID" value="MBB5987292.1"/>
    <property type="molecule type" value="Genomic_DNA"/>
</dbReference>
<sequence>MAYWLADARRHQESGVIKRFSPPFWTVDFPRPMMASVVTQGADGLRIDAVFHGSGDLAGLIWESEDRWDHPLLRYETRRDHGGCRLSFRWRSAGMKPLDAVHGPTLTIEGRDASGVPRSWYVRLWNYAAGDPEDARITLDFDALNGGFLLPDEADAVYPGDIDRMFISLVPAAYDAGDTLFPEAAEAWVEISGMRCDGPGSVLAIGDIMVPEHGLSIATGYDDTYNQTPERLLRQALALGYRGAINHYVGMSHYMRLAPVSDGFEASLAGGALAMPCARWHADFAARCVALGFGLILSLSYELFDAYCPAAWKQRAWDGAPALTGWVPPSTLLSPAHDGATAYLAAVARAFVAIVRDAGLAVRFQIGEPWWWIMPDGRPCLYDDAARLALGGAPPEIPTVRGPLDAAQIALLDEAGALLAASTATVREAVLDEAIEAETLLLVYLPSVLDPAAPELKRANVPVGWAAPAFDRLQIEDYDWVTEGRVALSAAGRAAMNARLGYPPGAQHYLAGFVPAGLAADETATAWSRIAAAAEAAMERGHAATFIWALPQVARDGFTFFDLQGDADVQAFDDIAFPLDIGRRAQVAPTFSTRVIESVSGHEQRSTQWADARLHFDAGPGVRSEADIATLIAFFRARRGAARGFRFRDPFDHASASSGAMVSATDQSLGTGDGATAHFRLLKRYGEGPDAQVRFITRPEEGTIRVALDGVEQAGGWHHAGLGQIAFETAPAAGTSVTAGFLFDVPVRFAEDRLDIDRETFAAGAVPSVPLVEIRE</sequence>
<dbReference type="NCBIfam" id="TIGR02217">
    <property type="entry name" value="chp_TIGR02217"/>
    <property type="match status" value="1"/>
</dbReference>
<name>A0ABR6NKV8_9SPHN</name>
<comment type="caution">
    <text evidence="4">The sequence shown here is derived from an EMBL/GenBank/DDBJ whole genome shotgun (WGS) entry which is preliminary data.</text>
</comment>
<dbReference type="Pfam" id="PF09343">
    <property type="entry name" value="DUF2460"/>
    <property type="match status" value="1"/>
</dbReference>
<dbReference type="Pfam" id="PF23845">
    <property type="entry name" value="TIM-barrel_NCTSP"/>
    <property type="match status" value="1"/>
</dbReference>
<reference evidence="4 5" key="1">
    <citation type="submission" date="2020-08" db="EMBL/GenBank/DDBJ databases">
        <title>Exploring microbial biodiversity for novel pathways involved in the catabolism of aromatic compounds derived from lignin.</title>
        <authorList>
            <person name="Elkins J."/>
        </authorList>
    </citation>
    <scope>NUCLEOTIDE SEQUENCE [LARGE SCALE GENOMIC DNA]</scope>
    <source>
        <strain evidence="4 5">B1D3A</strain>
    </source>
</reference>
<feature type="domain" description="Non-contractile tail sheath TIM barrel" evidence="3">
    <location>
        <begin position="211"/>
        <end position="558"/>
    </location>
</feature>
<dbReference type="InterPro" id="IPR011740">
    <property type="entry name" value="DUF2460"/>
</dbReference>
<keyword evidence="5" id="KW-1185">Reference proteome</keyword>
<evidence type="ECO:0000259" key="3">
    <source>
        <dbReference type="Pfam" id="PF23845"/>
    </source>
</evidence>
<organism evidence="4 5">
    <name type="scientific">Sphingobium lignivorans</name>
    <dbReference type="NCBI Taxonomy" id="2735886"/>
    <lineage>
        <taxon>Bacteria</taxon>
        <taxon>Pseudomonadati</taxon>
        <taxon>Pseudomonadota</taxon>
        <taxon>Alphaproteobacteria</taxon>
        <taxon>Sphingomonadales</taxon>
        <taxon>Sphingomonadaceae</taxon>
        <taxon>Sphingobium</taxon>
    </lineage>
</organism>
<dbReference type="Pfam" id="PF23844">
    <property type="entry name" value="NCTSP_N"/>
    <property type="match status" value="1"/>
</dbReference>
<evidence type="ECO:0000313" key="4">
    <source>
        <dbReference type="EMBL" id="MBB5987292.1"/>
    </source>
</evidence>
<accession>A0ABR6NKV8</accession>
<dbReference type="InterPro" id="IPR057122">
    <property type="entry name" value="TIM-barrel_NCTSP"/>
</dbReference>
<feature type="domain" description="DUF2460" evidence="1">
    <location>
        <begin position="573"/>
        <end position="775"/>
    </location>
</feature>
<evidence type="ECO:0000313" key="5">
    <source>
        <dbReference type="Proteomes" id="UP001138540"/>
    </source>
</evidence>
<proteinExistence type="predicted"/>
<feature type="domain" description="Non-contractile tail sheath N-terminal" evidence="2">
    <location>
        <begin position="17"/>
        <end position="206"/>
    </location>
</feature>
<dbReference type="InterPro" id="IPR057102">
    <property type="entry name" value="NCTSP_N"/>
</dbReference>
<dbReference type="Proteomes" id="UP001138540">
    <property type="component" value="Unassembled WGS sequence"/>
</dbReference>
<evidence type="ECO:0000259" key="1">
    <source>
        <dbReference type="Pfam" id="PF09343"/>
    </source>
</evidence>
<evidence type="ECO:0000259" key="2">
    <source>
        <dbReference type="Pfam" id="PF23844"/>
    </source>
</evidence>
<gene>
    <name evidence="4" type="ORF">HNP60_003266</name>
</gene>